<sequence length="95" mass="10450">MIEPSQTLCSCTTQCLKDCIFQQFQNDVRERDSGGLGYCKLGCAISMCSGFSTRHAPNGEKVDGCVGSCSNKCVKSYSLPQNNGPKFRECIRRLL</sequence>
<gene>
    <name evidence="1" type="ORF">SHERM_05675</name>
</gene>
<evidence type="ECO:0000313" key="2">
    <source>
        <dbReference type="Proteomes" id="UP001153555"/>
    </source>
</evidence>
<organism evidence="1 2">
    <name type="scientific">Striga hermonthica</name>
    <name type="common">Purple witchweed</name>
    <name type="synonym">Buchnera hermonthica</name>
    <dbReference type="NCBI Taxonomy" id="68872"/>
    <lineage>
        <taxon>Eukaryota</taxon>
        <taxon>Viridiplantae</taxon>
        <taxon>Streptophyta</taxon>
        <taxon>Embryophyta</taxon>
        <taxon>Tracheophyta</taxon>
        <taxon>Spermatophyta</taxon>
        <taxon>Magnoliopsida</taxon>
        <taxon>eudicotyledons</taxon>
        <taxon>Gunneridae</taxon>
        <taxon>Pentapetalae</taxon>
        <taxon>asterids</taxon>
        <taxon>lamiids</taxon>
        <taxon>Lamiales</taxon>
        <taxon>Orobanchaceae</taxon>
        <taxon>Buchnereae</taxon>
        <taxon>Striga</taxon>
    </lineage>
</organism>
<dbReference type="OrthoDB" id="653285at2759"/>
<reference evidence="1" key="1">
    <citation type="submission" date="2019-12" db="EMBL/GenBank/DDBJ databases">
        <authorList>
            <person name="Scholes J."/>
        </authorList>
    </citation>
    <scope>NUCLEOTIDE SEQUENCE</scope>
</reference>
<dbReference type="PANTHER" id="PTHR36312:SF1">
    <property type="entry name" value="OS01G0594500 PROTEIN"/>
    <property type="match status" value="1"/>
</dbReference>
<proteinExistence type="predicted"/>
<protein>
    <submittedName>
        <fullName evidence="1">Thionin-like protein 2</fullName>
    </submittedName>
</protein>
<comment type="caution">
    <text evidence="1">The sequence shown here is derived from an EMBL/GenBank/DDBJ whole genome shotgun (WGS) entry which is preliminary data.</text>
</comment>
<accession>A0A9N7RPJ2</accession>
<dbReference type="PANTHER" id="PTHR36312">
    <property type="entry name" value="THIONIN-LIKE PROTEIN 1"/>
    <property type="match status" value="1"/>
</dbReference>
<dbReference type="InterPro" id="IPR038975">
    <property type="entry name" value="THNL"/>
</dbReference>
<dbReference type="AlphaFoldDB" id="A0A9N7RPJ2"/>
<dbReference type="Proteomes" id="UP001153555">
    <property type="component" value="Unassembled WGS sequence"/>
</dbReference>
<name>A0A9N7RPJ2_STRHE</name>
<keyword evidence="2" id="KW-1185">Reference proteome</keyword>
<evidence type="ECO:0000313" key="1">
    <source>
        <dbReference type="EMBL" id="CAA0839106.1"/>
    </source>
</evidence>
<dbReference type="EMBL" id="CACSLK010031421">
    <property type="protein sequence ID" value="CAA0839106.1"/>
    <property type="molecule type" value="Genomic_DNA"/>
</dbReference>